<accession>A0A7X1TRH7</accession>
<dbReference type="SUPFAM" id="SSF52016">
    <property type="entry name" value="LeuD/IlvD-like"/>
    <property type="match status" value="1"/>
</dbReference>
<comment type="similarity">
    <text evidence="2">Belongs to the LeuD family. LeuD type 2 subfamily.</text>
</comment>
<dbReference type="InterPro" id="IPR033940">
    <property type="entry name" value="IPMI_Swivel"/>
</dbReference>
<evidence type="ECO:0000256" key="1">
    <source>
        <dbReference type="ARBA" id="ARBA00023239"/>
    </source>
</evidence>
<dbReference type="EC" id="4.2.1.33" evidence="2"/>
<dbReference type="Pfam" id="PF00694">
    <property type="entry name" value="Aconitase_C"/>
    <property type="match status" value="1"/>
</dbReference>
<keyword evidence="2" id="KW-0432">Leucine biosynthesis</keyword>
<dbReference type="EMBL" id="WBSL01000002">
    <property type="protein sequence ID" value="MPY66431.1"/>
    <property type="molecule type" value="Genomic_DNA"/>
</dbReference>
<reference evidence="4 5" key="1">
    <citation type="submission" date="2019-10" db="EMBL/GenBank/DDBJ databases">
        <title>Deinococcus sp. isolated from soil.</title>
        <authorList>
            <person name="Li Y."/>
            <person name="Wang J."/>
        </authorList>
    </citation>
    <scope>NUCLEOTIDE SEQUENCE [LARGE SCALE GENOMIC DNA]</scope>
    <source>
        <strain evidence="4 5">SDU3-2</strain>
    </source>
</reference>
<keyword evidence="2" id="KW-0100">Branched-chain amino acid biosynthesis</keyword>
<evidence type="ECO:0000259" key="3">
    <source>
        <dbReference type="Pfam" id="PF00694"/>
    </source>
</evidence>
<dbReference type="HAMAP" id="MF_01032">
    <property type="entry name" value="LeuD_type2"/>
    <property type="match status" value="1"/>
</dbReference>
<dbReference type="CDD" id="cd01577">
    <property type="entry name" value="IPMI_Swivel"/>
    <property type="match status" value="1"/>
</dbReference>
<evidence type="ECO:0000313" key="4">
    <source>
        <dbReference type="EMBL" id="MPY66431.1"/>
    </source>
</evidence>
<dbReference type="AlphaFoldDB" id="A0A7X1TRH7"/>
<keyword evidence="5" id="KW-1185">Reference proteome</keyword>
<comment type="subunit">
    <text evidence="2">Heterodimer of LeuC and LeuD.</text>
</comment>
<comment type="function">
    <text evidence="2">Catalyzes the isomerization between 2-isopropylmalate and 3-isopropylmalate, via the formation of 2-isopropylmaleate.</text>
</comment>
<evidence type="ECO:0000256" key="2">
    <source>
        <dbReference type="HAMAP-Rule" id="MF_01032"/>
    </source>
</evidence>
<dbReference type="PANTHER" id="PTHR43345">
    <property type="entry name" value="3-ISOPROPYLMALATE DEHYDRATASE SMALL SUBUNIT 2-RELATED-RELATED"/>
    <property type="match status" value="1"/>
</dbReference>
<evidence type="ECO:0000313" key="5">
    <source>
        <dbReference type="Proteomes" id="UP000484842"/>
    </source>
</evidence>
<dbReference type="InterPro" id="IPR011827">
    <property type="entry name" value="LeuD_type2/HacB/DmdB"/>
</dbReference>
<feature type="domain" description="Aconitase A/isopropylmalate dehydratase small subunit swivel" evidence="3">
    <location>
        <begin position="61"/>
        <end position="112"/>
    </location>
</feature>
<name>A0A7X1TRH7_9DEIO</name>
<dbReference type="InterPro" id="IPR015928">
    <property type="entry name" value="Aconitase/3IPM_dehydase_swvl"/>
</dbReference>
<dbReference type="RefSeq" id="WP_152870492.1">
    <property type="nucleotide sequence ID" value="NZ_WBSL01000002.1"/>
</dbReference>
<dbReference type="InterPro" id="IPR050075">
    <property type="entry name" value="LeuD"/>
</dbReference>
<comment type="caution">
    <text evidence="4">The sequence shown here is derived from an EMBL/GenBank/DDBJ whole genome shotgun (WGS) entry which is preliminary data.</text>
</comment>
<dbReference type="Proteomes" id="UP000484842">
    <property type="component" value="Unassembled WGS sequence"/>
</dbReference>
<protein>
    <recommendedName>
        <fullName evidence="2">3-isopropylmalate dehydratase small subunit</fullName>
        <ecNumber evidence="2">4.2.1.33</ecNumber>
    </recommendedName>
    <alternativeName>
        <fullName evidence="2">Alpha-IPM isomerase</fullName>
        <shortName evidence="2">IPMI</shortName>
    </alternativeName>
    <alternativeName>
        <fullName evidence="2">Isopropylmalate isomerase</fullName>
    </alternativeName>
</protein>
<dbReference type="NCBIfam" id="TIGR02087">
    <property type="entry name" value="LEUD_arch"/>
    <property type="match status" value="1"/>
</dbReference>
<comment type="pathway">
    <text evidence="2">Amino-acid biosynthesis; L-leucine biosynthesis; L-leucine from 3-methyl-2-oxobutanoate: step 2/4.</text>
</comment>
<sequence length="182" mass="20001">MTLTTSLTLTPPTRTARVWRFGADVNTDQIVPGRFAPYMTSEAELRKAPFIEARPEFAPTVQPGDLIVAGNNFGCGSSREYAPQALKLVEVGAIIAPSFARIFFRNALNLGIPVFEADLTDLEDGERVHLDLDAAVLHTGRGELRLPQPPAWMREVWQAGGIVPYYRTHGRFPGVPSPLSPF</sequence>
<dbReference type="PANTHER" id="PTHR43345:SF10">
    <property type="entry name" value="3-ISOPROPYLMALATE DEHYDRATASE SMALL SUBUNIT 1"/>
    <property type="match status" value="1"/>
</dbReference>
<dbReference type="GO" id="GO:0009098">
    <property type="term" value="P:L-leucine biosynthetic process"/>
    <property type="evidence" value="ECO:0007669"/>
    <property type="project" value="UniProtKB-UniRule"/>
</dbReference>
<gene>
    <name evidence="2" type="primary">leuD</name>
    <name evidence="4" type="ORF">F8S09_06940</name>
</gene>
<dbReference type="GO" id="GO:0003861">
    <property type="term" value="F:3-isopropylmalate dehydratase activity"/>
    <property type="evidence" value="ECO:0007669"/>
    <property type="project" value="UniProtKB-UniRule"/>
</dbReference>
<dbReference type="Gene3D" id="3.20.19.10">
    <property type="entry name" value="Aconitase, domain 4"/>
    <property type="match status" value="1"/>
</dbReference>
<dbReference type="UniPathway" id="UPA00048">
    <property type="reaction ID" value="UER00071"/>
</dbReference>
<keyword evidence="2" id="KW-0028">Amino-acid biosynthesis</keyword>
<keyword evidence="1 2" id="KW-0456">Lyase</keyword>
<comment type="catalytic activity">
    <reaction evidence="2">
        <text>(2R,3S)-3-isopropylmalate = (2S)-2-isopropylmalate</text>
        <dbReference type="Rhea" id="RHEA:32287"/>
        <dbReference type="ChEBI" id="CHEBI:1178"/>
        <dbReference type="ChEBI" id="CHEBI:35121"/>
        <dbReference type="EC" id="4.2.1.33"/>
    </reaction>
</comment>
<dbReference type="NCBIfam" id="NF010629">
    <property type="entry name" value="PRK14023.1"/>
    <property type="match status" value="1"/>
</dbReference>
<organism evidence="4 5">
    <name type="scientific">Deinococcus terrestris</name>
    <dbReference type="NCBI Taxonomy" id="2651870"/>
    <lineage>
        <taxon>Bacteria</taxon>
        <taxon>Thermotogati</taxon>
        <taxon>Deinococcota</taxon>
        <taxon>Deinococci</taxon>
        <taxon>Deinococcales</taxon>
        <taxon>Deinococcaceae</taxon>
        <taxon>Deinococcus</taxon>
    </lineage>
</organism>
<proteinExistence type="inferred from homology"/>
<dbReference type="InterPro" id="IPR000573">
    <property type="entry name" value="AconitaseA/IPMdHydase_ssu_swvl"/>
</dbReference>